<protein>
    <submittedName>
        <fullName evidence="1">Uncharacterized protein</fullName>
    </submittedName>
</protein>
<keyword evidence="2" id="KW-1185">Reference proteome</keyword>
<accession>A0ACC2W791</accession>
<reference evidence="1" key="1">
    <citation type="submission" date="2023-04" db="EMBL/GenBank/DDBJ databases">
        <title>Draft Genome sequencing of Naganishia species isolated from polar environments using Oxford Nanopore Technology.</title>
        <authorList>
            <person name="Leo P."/>
            <person name="Venkateswaran K."/>
        </authorList>
    </citation>
    <scope>NUCLEOTIDE SEQUENCE</scope>
    <source>
        <strain evidence="1">MNA-CCFEE 5423</strain>
    </source>
</reference>
<dbReference type="EMBL" id="JASBWT010000002">
    <property type="protein sequence ID" value="KAJ9107573.1"/>
    <property type="molecule type" value="Genomic_DNA"/>
</dbReference>
<comment type="caution">
    <text evidence="1">The sequence shown here is derived from an EMBL/GenBank/DDBJ whole genome shotgun (WGS) entry which is preliminary data.</text>
</comment>
<evidence type="ECO:0000313" key="1">
    <source>
        <dbReference type="EMBL" id="KAJ9107573.1"/>
    </source>
</evidence>
<organism evidence="1 2">
    <name type="scientific">Naganishia friedmannii</name>
    <dbReference type="NCBI Taxonomy" id="89922"/>
    <lineage>
        <taxon>Eukaryota</taxon>
        <taxon>Fungi</taxon>
        <taxon>Dikarya</taxon>
        <taxon>Basidiomycota</taxon>
        <taxon>Agaricomycotina</taxon>
        <taxon>Tremellomycetes</taxon>
        <taxon>Filobasidiales</taxon>
        <taxon>Filobasidiaceae</taxon>
        <taxon>Naganishia</taxon>
    </lineage>
</organism>
<name>A0ACC2W791_9TREE</name>
<proteinExistence type="predicted"/>
<gene>
    <name evidence="1" type="ORF">QFC21_001032</name>
</gene>
<sequence length="1110" mass="120808">MSTATIKPLAVLLQPACTAHKWIRTTETPYLMERPERIRAVMVGIAAAAANLEEEGMERATHLAANDDTSSKAGPDQQTQREGTPDISSMMDSLSIQAPSDAASAQPGLISDFIYLPPVPHPAGIFDHAKRGRTLLANPAVQYTHSETPEAPFLPLGTVGAPVPTSAYLPALLRWCIEAPEKIKQGKCEIPSINDGTEEGEQLKLIVSDLYLGPGSMDAIEGCILTVCQAVDLVCGKPKSGLKDSSSEQMSATEAGLQTEKSFCVIRPPGHHCGQDAPSGFCYVNNVVVGAMHGYLKHDQDRAVVIDIDLHHGNGTQAILMNLNEASHNEDLLNEGGKPRRPLTTAERQNGGKRRRGWKGFYGSLHDIDGSIDLIKDASVSIAAHGQYVENIHLQPYESEDDFYQRLYPKYITVLDKAKHFLEETGADPSHTTVFIRDIAAFADQYANGKVVSVLEGGYSDKALTSAAISHIAGFFPTDESRATWWDEAALSDIDRATRKKRNGQTAPFPKELRASRRLKRIFDVLEICSQWGMSPNAPAGMATDSSRERAGRMTLRERSKPTSKEPYSPLAPAKSGPTTTRRKTQVSGDTPDRSEATKQTSRTVSPDNAINDAKTQDSINETVCMIPKVSSLEATLVNKVEETTAAEHDRPKVILKFKNPTSNRIVSDPETPEKPDIATLKSGIHLGLDDMRRLILLLQPISTPHIHIAGTNGKGSVSAMIDSCVMTAGLHAGRYNSPHLITPRDAILIDGQPVSQEAYDRHRDIVEQTIAKHHLQNSEFEMETATAFSIFADATPSLDLLLIECGMGGLRDATNVLDKSQQICSILTAVDLDHQKFLGNTVEAITTDKLGITTAGGHLVVSKQIHPEVIDVVKHTALEIEFTYERAIDGLTLELALAGRHQQENAATAVTVLNHVRSDPRSLQLQPRLQNISPSDIQLGLQKTQWRGRCSWIHLRGSAIGFSEDVPLLVDGAHNGSAASSLFDYIDSIRSEEPIIFLVGLSHSPPKTPLSVLHPLLSRIRKTDKILPVQFSTPVAGMPWIDNVSGEDIHAAAIACGLSGEQVLDKEPLARCLNLHDGLKWAMSQQKWGFAVVTGSLYLVADAYRLAGE</sequence>
<dbReference type="Proteomes" id="UP001227268">
    <property type="component" value="Unassembled WGS sequence"/>
</dbReference>
<evidence type="ECO:0000313" key="2">
    <source>
        <dbReference type="Proteomes" id="UP001227268"/>
    </source>
</evidence>